<evidence type="ECO:0000256" key="1">
    <source>
        <dbReference type="SAM" id="Phobius"/>
    </source>
</evidence>
<dbReference type="STRING" id="48709.A0A1D2NDS6"/>
<dbReference type="Proteomes" id="UP000094527">
    <property type="component" value="Unassembled WGS sequence"/>
</dbReference>
<dbReference type="AlphaFoldDB" id="A0A1D2NDS6"/>
<name>A0A1D2NDS6_ORCCI</name>
<keyword evidence="1" id="KW-0812">Transmembrane</keyword>
<comment type="caution">
    <text evidence="2">The sequence shown here is derived from an EMBL/GenBank/DDBJ whole genome shotgun (WGS) entry which is preliminary data.</text>
</comment>
<feature type="non-terminal residue" evidence="2">
    <location>
        <position position="1"/>
    </location>
</feature>
<keyword evidence="1" id="KW-0472">Membrane</keyword>
<organism evidence="2 3">
    <name type="scientific">Orchesella cincta</name>
    <name type="common">Springtail</name>
    <name type="synonym">Podura cincta</name>
    <dbReference type="NCBI Taxonomy" id="48709"/>
    <lineage>
        <taxon>Eukaryota</taxon>
        <taxon>Metazoa</taxon>
        <taxon>Ecdysozoa</taxon>
        <taxon>Arthropoda</taxon>
        <taxon>Hexapoda</taxon>
        <taxon>Collembola</taxon>
        <taxon>Entomobryomorpha</taxon>
        <taxon>Entomobryoidea</taxon>
        <taxon>Orchesellidae</taxon>
        <taxon>Orchesellinae</taxon>
        <taxon>Orchesella</taxon>
    </lineage>
</organism>
<dbReference type="EMBL" id="LJIJ01000075">
    <property type="protein sequence ID" value="ODN03418.1"/>
    <property type="molecule type" value="Genomic_DNA"/>
</dbReference>
<sequence>GRVNSMPSQPVSAMSSKLCRQVSIESPGPLLKDCVFSFDVPVPDVPPTGARIRVSGFSHGPAFGCLLVGTGGLALWALRLAQYYLKDVKDRVLLVVACLRDEGILLAKEAANVDVSNGTKTVTNGF</sequence>
<accession>A0A1D2NDS6</accession>
<feature type="transmembrane region" description="Helical" evidence="1">
    <location>
        <begin position="61"/>
        <end position="81"/>
    </location>
</feature>
<keyword evidence="1" id="KW-1133">Transmembrane helix</keyword>
<reference evidence="2 3" key="1">
    <citation type="journal article" date="2016" name="Genome Biol. Evol.">
        <title>Gene Family Evolution Reflects Adaptation to Soil Environmental Stressors in the Genome of the Collembolan Orchesella cincta.</title>
        <authorList>
            <person name="Faddeeva-Vakhrusheva A."/>
            <person name="Derks M.F."/>
            <person name="Anvar S.Y."/>
            <person name="Agamennone V."/>
            <person name="Suring W."/>
            <person name="Smit S."/>
            <person name="van Straalen N.M."/>
            <person name="Roelofs D."/>
        </authorList>
    </citation>
    <scope>NUCLEOTIDE SEQUENCE [LARGE SCALE GENOMIC DNA]</scope>
    <source>
        <tissue evidence="2">Mixed pool</tissue>
    </source>
</reference>
<proteinExistence type="predicted"/>
<protein>
    <submittedName>
        <fullName evidence="2">Uncharacterized protein</fullName>
    </submittedName>
</protein>
<evidence type="ECO:0000313" key="3">
    <source>
        <dbReference type="Proteomes" id="UP000094527"/>
    </source>
</evidence>
<evidence type="ECO:0000313" key="2">
    <source>
        <dbReference type="EMBL" id="ODN03418.1"/>
    </source>
</evidence>
<keyword evidence="3" id="KW-1185">Reference proteome</keyword>
<gene>
    <name evidence="2" type="ORF">Ocin01_03281</name>
</gene>